<organism evidence="1 2">
    <name type="scientific">Phytomonospora endophytica</name>
    <dbReference type="NCBI Taxonomy" id="714109"/>
    <lineage>
        <taxon>Bacteria</taxon>
        <taxon>Bacillati</taxon>
        <taxon>Actinomycetota</taxon>
        <taxon>Actinomycetes</taxon>
        <taxon>Micromonosporales</taxon>
        <taxon>Micromonosporaceae</taxon>
        <taxon>Phytomonospora</taxon>
    </lineage>
</organism>
<evidence type="ECO:0000313" key="2">
    <source>
        <dbReference type="Proteomes" id="UP000548476"/>
    </source>
</evidence>
<dbReference type="Proteomes" id="UP000548476">
    <property type="component" value="Unassembled WGS sequence"/>
</dbReference>
<evidence type="ECO:0000313" key="1">
    <source>
        <dbReference type="EMBL" id="MBB6035235.1"/>
    </source>
</evidence>
<evidence type="ECO:0008006" key="3">
    <source>
        <dbReference type="Google" id="ProtNLM"/>
    </source>
</evidence>
<reference evidence="1 2" key="1">
    <citation type="submission" date="2020-08" db="EMBL/GenBank/DDBJ databases">
        <title>Genomic Encyclopedia of Type Strains, Phase IV (KMG-IV): sequencing the most valuable type-strain genomes for metagenomic binning, comparative biology and taxonomic classification.</title>
        <authorList>
            <person name="Goeker M."/>
        </authorList>
    </citation>
    <scope>NUCLEOTIDE SEQUENCE [LARGE SCALE GENOMIC DNA]</scope>
    <source>
        <strain evidence="1 2">YIM 65646</strain>
    </source>
</reference>
<gene>
    <name evidence="1" type="ORF">HNR73_003092</name>
</gene>
<dbReference type="EMBL" id="JACHGT010000006">
    <property type="protein sequence ID" value="MBB6035235.1"/>
    <property type="molecule type" value="Genomic_DNA"/>
</dbReference>
<protein>
    <recommendedName>
        <fullName evidence="3">Protein kinase domain-containing protein</fullName>
    </recommendedName>
</protein>
<name>A0A841FHM1_9ACTN</name>
<comment type="caution">
    <text evidence="1">The sequence shown here is derived from an EMBL/GenBank/DDBJ whole genome shotgun (WGS) entry which is preliminary data.</text>
</comment>
<dbReference type="RefSeq" id="WP_184788091.1">
    <property type="nucleotide sequence ID" value="NZ_BONT01000004.1"/>
</dbReference>
<dbReference type="AlphaFoldDB" id="A0A841FHM1"/>
<dbReference type="SUPFAM" id="SSF56112">
    <property type="entry name" value="Protein kinase-like (PK-like)"/>
    <property type="match status" value="1"/>
</dbReference>
<accession>A0A841FHM1</accession>
<dbReference type="Gene3D" id="1.10.510.10">
    <property type="entry name" value="Transferase(Phosphotransferase) domain 1"/>
    <property type="match status" value="1"/>
</dbReference>
<keyword evidence="2" id="KW-1185">Reference proteome</keyword>
<proteinExistence type="predicted"/>
<sequence length="564" mass="56497">MQPVPVYRDDTAEIYTGPGPVLRVVGLRPAPAAFDPWAAALLGAAGDPGIATIRHAGRTPDGRALLVVDAAAPTLAEHLVTVGTLGAAEAIRVATALAGGLAAAHARGLTHGAICPSTVVYGGNPAIAGFDACAPGLASTPGTPTPFAPSDTRQPADVAALASTVYRALAGRPGELTDLYDVPPALTALLRAATVADPTARPTAEQLRDALAALPPPAEGPAPLPVPAVHVGADVRPLNDAVVSINLAVAGAAAAGIAATAGILAGQSATGALSALSTGAGAKAATAKGLIGATALKIGAVAAGIAVIAGGVTVGVNAFEGGGGQAVPEIRPPAPPNEDIKAFDWGNATYVGFDGTTGTTLVDGEADRFDELSYTELAADPVYADLDDDNDLDAVTMIVAHGGNAEPTWMQIWLWEDGRPVQIPGSVISRVHCGDYFEDPVVVDGKIEVKSLARIGMEGGCAGVDSDFEPVTLRIEVRDGYPVTTAPTFGAVHRCSIAPGDNPRPVTAGTTATVWPVEDAPTIDGDITDITATTVDPDLGWAVARLTHGDGSVSCGWVPASAVG</sequence>
<dbReference type="InterPro" id="IPR011009">
    <property type="entry name" value="Kinase-like_dom_sf"/>
</dbReference>